<dbReference type="Proteomes" id="UP000242791">
    <property type="component" value="Unassembled WGS sequence"/>
</dbReference>
<sequence>ENIALDKEILLIENRQLQKALNQWRRRRKRGRAMGLLYHSNPSLAQFFSPAKMQSIRENLAASEAAKRDEQARKEDAKLQRTILKEQKEADIIQQRMEREAARQVTKQQKEMDKAARAAQRQIDKELRDEKKA</sequence>
<feature type="region of interest" description="Disordered" evidence="1">
    <location>
        <begin position="102"/>
        <end position="133"/>
    </location>
</feature>
<name>A0A1J9PVE1_9EURO</name>
<evidence type="ECO:0000313" key="2">
    <source>
        <dbReference type="EMBL" id="OJD20337.1"/>
    </source>
</evidence>
<keyword evidence="3" id="KW-1185">Reference proteome</keyword>
<feature type="non-terminal residue" evidence="2">
    <location>
        <position position="1"/>
    </location>
</feature>
<proteinExistence type="predicted"/>
<dbReference type="EMBL" id="LGTZ01001929">
    <property type="protein sequence ID" value="OJD20337.1"/>
    <property type="molecule type" value="Genomic_DNA"/>
</dbReference>
<evidence type="ECO:0000256" key="1">
    <source>
        <dbReference type="SAM" id="MobiDB-lite"/>
    </source>
</evidence>
<dbReference type="OrthoDB" id="4189594at2759"/>
<dbReference type="VEuPathDB" id="FungiDB:ACJ73_08329"/>
<gene>
    <name evidence="2" type="ORF">ACJ73_08329</name>
</gene>
<dbReference type="STRING" id="1658174.A0A1J9PVE1"/>
<dbReference type="AlphaFoldDB" id="A0A1J9PVE1"/>
<protein>
    <submittedName>
        <fullName evidence="2">Uncharacterized protein</fullName>
    </submittedName>
</protein>
<accession>A0A1J9PVE1</accession>
<evidence type="ECO:0000313" key="3">
    <source>
        <dbReference type="Proteomes" id="UP000242791"/>
    </source>
</evidence>
<comment type="caution">
    <text evidence="2">The sequence shown here is derived from an EMBL/GenBank/DDBJ whole genome shotgun (WGS) entry which is preliminary data.</text>
</comment>
<organism evidence="2 3">
    <name type="scientific">Blastomyces percursus</name>
    <dbReference type="NCBI Taxonomy" id="1658174"/>
    <lineage>
        <taxon>Eukaryota</taxon>
        <taxon>Fungi</taxon>
        <taxon>Dikarya</taxon>
        <taxon>Ascomycota</taxon>
        <taxon>Pezizomycotina</taxon>
        <taxon>Eurotiomycetes</taxon>
        <taxon>Eurotiomycetidae</taxon>
        <taxon>Onygenales</taxon>
        <taxon>Ajellomycetaceae</taxon>
        <taxon>Blastomyces</taxon>
    </lineage>
</organism>
<reference evidence="2 3" key="1">
    <citation type="submission" date="2015-08" db="EMBL/GenBank/DDBJ databases">
        <title>Emmonsia species relationships and genome sequence.</title>
        <authorList>
            <person name="Cuomo C.A."/>
            <person name="Schwartz I.S."/>
            <person name="Kenyon C."/>
            <person name="De Hoog G.S."/>
            <person name="Govender N.P."/>
            <person name="Botha A."/>
            <person name="Moreno L."/>
            <person name="De Vries M."/>
            <person name="Munoz J.F."/>
            <person name="Stielow J.B."/>
        </authorList>
    </citation>
    <scope>NUCLEOTIDE SEQUENCE [LARGE SCALE GENOMIC DNA]</scope>
    <source>
        <strain evidence="2 3">EI222</strain>
    </source>
</reference>